<dbReference type="AlphaFoldDB" id="A0A4P7C2S9"/>
<dbReference type="KEGG" id="nwr:E3U44_15930"/>
<evidence type="ECO:0000313" key="1">
    <source>
        <dbReference type="EMBL" id="QBQ55834.1"/>
    </source>
</evidence>
<evidence type="ECO:0000313" key="2">
    <source>
        <dbReference type="Proteomes" id="UP000294325"/>
    </source>
</evidence>
<name>A0A4P7C2S9_9GAMM</name>
<sequence>MAKTKVRPEYVFKRHINIGAADAEEDQKYLRSCFVDTGDLHILRDCDDPKRVITGRTGVGKSALLRQLSDLEDHIIELPPETLSLNYISNSNILNFFENAGVKLDVFYQLLWRHVFTVELLRHKYGINHYCPTKN</sequence>
<organism evidence="1 2">
    <name type="scientific">Nitrosococcus wardiae</name>
    <dbReference type="NCBI Taxonomy" id="1814290"/>
    <lineage>
        <taxon>Bacteria</taxon>
        <taxon>Pseudomonadati</taxon>
        <taxon>Pseudomonadota</taxon>
        <taxon>Gammaproteobacteria</taxon>
        <taxon>Chromatiales</taxon>
        <taxon>Chromatiaceae</taxon>
        <taxon>Nitrosococcus</taxon>
    </lineage>
</organism>
<protein>
    <submittedName>
        <fullName evidence="1">Uncharacterized protein</fullName>
    </submittedName>
</protein>
<dbReference type="Proteomes" id="UP000294325">
    <property type="component" value="Chromosome"/>
</dbReference>
<dbReference type="OrthoDB" id="9179688at2"/>
<dbReference type="RefSeq" id="WP_134359089.1">
    <property type="nucleotide sequence ID" value="NZ_CP038033.1"/>
</dbReference>
<gene>
    <name evidence="1" type="ORF">E3U44_15930</name>
</gene>
<keyword evidence="2" id="KW-1185">Reference proteome</keyword>
<dbReference type="EMBL" id="CP038033">
    <property type="protein sequence ID" value="QBQ55834.1"/>
    <property type="molecule type" value="Genomic_DNA"/>
</dbReference>
<reference evidence="1 2" key="1">
    <citation type="submission" date="2019-03" db="EMBL/GenBank/DDBJ databases">
        <title>The genome sequence of Nitrosococcus wardiae strain D1FHST reveals the archetypal metabolic capacity of ammonia-oxidizing Gammaproteobacteria.</title>
        <authorList>
            <person name="Wang L."/>
            <person name="Lim C.K."/>
            <person name="Hanson T.E."/>
            <person name="Dang H."/>
            <person name="Klotz M.G."/>
        </authorList>
    </citation>
    <scope>NUCLEOTIDE SEQUENCE [LARGE SCALE GENOMIC DNA]</scope>
    <source>
        <strain evidence="1 2">D1FHS</strain>
    </source>
</reference>
<proteinExistence type="predicted"/>
<accession>A0A4P7C2S9</accession>